<dbReference type="InterPro" id="IPR050490">
    <property type="entry name" value="Bact_solute-bd_prot1"/>
</dbReference>
<dbReference type="PANTHER" id="PTHR43649">
    <property type="entry name" value="ARABINOSE-BINDING PROTEIN-RELATED"/>
    <property type="match status" value="1"/>
</dbReference>
<sequence length="420" mass="44849">MRKITFLVLSLTLLAAGTLFANGQQDKEKEIVLKWPSIWVGEDSKAGAVAELVDQFNADNAGKIRVEVEAQPDYDGYEQKIRTSIAAGIVPDIFTMKLNPTTKAYYESPLLMDFSKELNGGWGKDFNAGTVAQATVDGMVKSLPYEVAITPVWYNMDLFKKAGVSKYPQTYAEFLDAAAKLKAAGFIPTSQMTGGSNAWTSMLWYSHFLASFGGPDVYANPFGTDAYVKAAEVLLAMYSDGNTSIDAIGGDAGVSGGHYLAGESAMFINGPWYIGRVKSEAPAVYSATEVGPAPAAGNNKGAMVGFLQTNFAAAANADDPEKAAAAVKFIKWMTKSENVAKISAASGAMFAVKYDSSSITDELMGKFINASNDASFTIPHLEGVVTSDVITEFGQALGKMALGEATPEEFVEMLKKVQDQ</sequence>
<organism evidence="4 5">
    <name type="scientific">Spirochaeta isovalerica</name>
    <dbReference type="NCBI Taxonomy" id="150"/>
    <lineage>
        <taxon>Bacteria</taxon>
        <taxon>Pseudomonadati</taxon>
        <taxon>Spirochaetota</taxon>
        <taxon>Spirochaetia</taxon>
        <taxon>Spirochaetales</taxon>
        <taxon>Spirochaetaceae</taxon>
        <taxon>Spirochaeta</taxon>
    </lineage>
</organism>
<gene>
    <name evidence="4" type="ORF">HNR50_004216</name>
</gene>
<keyword evidence="3" id="KW-0732">Signal</keyword>
<evidence type="ECO:0000313" key="4">
    <source>
        <dbReference type="EMBL" id="MBB6482516.1"/>
    </source>
</evidence>
<comment type="caution">
    <text evidence="4">The sequence shown here is derived from an EMBL/GenBank/DDBJ whole genome shotgun (WGS) entry which is preliminary data.</text>
</comment>
<dbReference type="InterPro" id="IPR006059">
    <property type="entry name" value="SBP"/>
</dbReference>
<keyword evidence="5" id="KW-1185">Reference proteome</keyword>
<feature type="chain" id="PRO_5032778412" evidence="3">
    <location>
        <begin position="22"/>
        <end position="420"/>
    </location>
</feature>
<proteinExistence type="inferred from homology"/>
<dbReference type="SUPFAM" id="SSF53850">
    <property type="entry name" value="Periplasmic binding protein-like II"/>
    <property type="match status" value="1"/>
</dbReference>
<dbReference type="PANTHER" id="PTHR43649:SF12">
    <property type="entry name" value="DIACETYLCHITOBIOSE BINDING PROTEIN DASA"/>
    <property type="match status" value="1"/>
</dbReference>
<comment type="subcellular location">
    <subcellularLocation>
        <location evidence="1">Periplasm</location>
    </subcellularLocation>
</comment>
<dbReference type="Pfam" id="PF01547">
    <property type="entry name" value="SBP_bac_1"/>
    <property type="match status" value="1"/>
</dbReference>
<feature type="signal peptide" evidence="3">
    <location>
        <begin position="1"/>
        <end position="21"/>
    </location>
</feature>
<reference evidence="4 5" key="1">
    <citation type="submission" date="2020-08" db="EMBL/GenBank/DDBJ databases">
        <title>Genomic Encyclopedia of Type Strains, Phase IV (KMG-IV): sequencing the most valuable type-strain genomes for metagenomic binning, comparative biology and taxonomic classification.</title>
        <authorList>
            <person name="Goeker M."/>
        </authorList>
    </citation>
    <scope>NUCLEOTIDE SEQUENCE [LARGE SCALE GENOMIC DNA]</scope>
    <source>
        <strain evidence="4 5">DSM 2461</strain>
    </source>
</reference>
<dbReference type="RefSeq" id="WP_184748755.1">
    <property type="nucleotide sequence ID" value="NZ_JACHGJ010000013.1"/>
</dbReference>
<evidence type="ECO:0000256" key="1">
    <source>
        <dbReference type="ARBA" id="ARBA00004418"/>
    </source>
</evidence>
<dbReference type="AlphaFoldDB" id="A0A841RG01"/>
<evidence type="ECO:0000256" key="3">
    <source>
        <dbReference type="SAM" id="SignalP"/>
    </source>
</evidence>
<evidence type="ECO:0000313" key="5">
    <source>
        <dbReference type="Proteomes" id="UP000587760"/>
    </source>
</evidence>
<evidence type="ECO:0000256" key="2">
    <source>
        <dbReference type="ARBA" id="ARBA00008520"/>
    </source>
</evidence>
<dbReference type="Gene3D" id="3.40.190.10">
    <property type="entry name" value="Periplasmic binding protein-like II"/>
    <property type="match status" value="2"/>
</dbReference>
<name>A0A841RG01_9SPIO</name>
<accession>A0A841RG01</accession>
<dbReference type="EMBL" id="JACHGJ010000013">
    <property type="protein sequence ID" value="MBB6482516.1"/>
    <property type="molecule type" value="Genomic_DNA"/>
</dbReference>
<protein>
    <submittedName>
        <fullName evidence="4">Raffinose/stachyose/melibiose transport system substrate-binding protein</fullName>
    </submittedName>
</protein>
<dbReference type="GO" id="GO:0042597">
    <property type="term" value="C:periplasmic space"/>
    <property type="evidence" value="ECO:0007669"/>
    <property type="project" value="UniProtKB-SubCell"/>
</dbReference>
<comment type="similarity">
    <text evidence="2">Belongs to the bacterial solute-binding protein 1 family.</text>
</comment>
<dbReference type="Proteomes" id="UP000587760">
    <property type="component" value="Unassembled WGS sequence"/>
</dbReference>